<evidence type="ECO:0000313" key="4">
    <source>
        <dbReference type="Proteomes" id="UP000295680"/>
    </source>
</evidence>
<name>A0A4R2KEL7_9PSEU</name>
<dbReference type="Proteomes" id="UP000295680">
    <property type="component" value="Unassembled WGS sequence"/>
</dbReference>
<evidence type="ECO:0000256" key="2">
    <source>
        <dbReference type="SAM" id="Phobius"/>
    </source>
</evidence>
<organism evidence="3 4">
    <name type="scientific">Actinocrispum wychmicini</name>
    <dbReference type="NCBI Taxonomy" id="1213861"/>
    <lineage>
        <taxon>Bacteria</taxon>
        <taxon>Bacillati</taxon>
        <taxon>Actinomycetota</taxon>
        <taxon>Actinomycetes</taxon>
        <taxon>Pseudonocardiales</taxon>
        <taxon>Pseudonocardiaceae</taxon>
        <taxon>Actinocrispum</taxon>
    </lineage>
</organism>
<keyword evidence="2" id="KW-0812">Transmembrane</keyword>
<protein>
    <recommendedName>
        <fullName evidence="5">Pentapeptide repeat protein</fullName>
    </recommendedName>
</protein>
<feature type="region of interest" description="Disordered" evidence="1">
    <location>
        <begin position="103"/>
        <end position="123"/>
    </location>
</feature>
<sequence>MDLALVIVGILLLFGAGFLVAQQGRALAGTLVGAIGVLATVAGWVLLDGGATLSEALRTGGLAATAIVLLYALWLSDRRRRIDEERQDIERRRHDLEAQRHQLEQSRQNLETQRAQHDRERSTDERFARAIELMGSDADQVRVGSMHALAGLSRSRPEYTQTVLDVLCAYLRRPFDHAHYARLRGDQNPIADSPDADRERQVRLTAQRLIGELLPQSGNGRGPTYDLDLTGATLEYFDISERVVGQLTARSVNLYEANAFRGMEIYGDAWFTAAHSWGKFIAQETTFHKRAWFANFEADQLVDFNKSKFDGVAKLAQAKFDGKVVLRGSRFAQPVDLNHSSFRGGLDMSAAATATADTYGMTISLDMKNELPEGWVIDRKEDNIGMVRA</sequence>
<feature type="transmembrane region" description="Helical" evidence="2">
    <location>
        <begin position="31"/>
        <end position="47"/>
    </location>
</feature>
<proteinExistence type="predicted"/>
<accession>A0A4R2KEL7</accession>
<dbReference type="AlphaFoldDB" id="A0A4R2KEL7"/>
<dbReference type="RefSeq" id="WP_132111083.1">
    <property type="nucleotide sequence ID" value="NZ_SLWS01000001.1"/>
</dbReference>
<dbReference type="OrthoDB" id="3827724at2"/>
<dbReference type="EMBL" id="SLWS01000001">
    <property type="protein sequence ID" value="TCO64985.1"/>
    <property type="molecule type" value="Genomic_DNA"/>
</dbReference>
<keyword evidence="4" id="KW-1185">Reference proteome</keyword>
<comment type="caution">
    <text evidence="3">The sequence shown here is derived from an EMBL/GenBank/DDBJ whole genome shotgun (WGS) entry which is preliminary data.</text>
</comment>
<feature type="transmembrane region" description="Helical" evidence="2">
    <location>
        <begin position="59"/>
        <end position="76"/>
    </location>
</feature>
<feature type="compositionally biased region" description="Basic and acidic residues" evidence="1">
    <location>
        <begin position="114"/>
        <end position="123"/>
    </location>
</feature>
<gene>
    <name evidence="3" type="ORF">EV192_101769</name>
</gene>
<evidence type="ECO:0008006" key="5">
    <source>
        <dbReference type="Google" id="ProtNLM"/>
    </source>
</evidence>
<evidence type="ECO:0000313" key="3">
    <source>
        <dbReference type="EMBL" id="TCO64985.1"/>
    </source>
</evidence>
<keyword evidence="2" id="KW-0472">Membrane</keyword>
<evidence type="ECO:0000256" key="1">
    <source>
        <dbReference type="SAM" id="MobiDB-lite"/>
    </source>
</evidence>
<reference evidence="3 4" key="1">
    <citation type="submission" date="2019-03" db="EMBL/GenBank/DDBJ databases">
        <title>Genomic Encyclopedia of Type Strains, Phase IV (KMG-IV): sequencing the most valuable type-strain genomes for metagenomic binning, comparative biology and taxonomic classification.</title>
        <authorList>
            <person name="Goeker M."/>
        </authorList>
    </citation>
    <scope>NUCLEOTIDE SEQUENCE [LARGE SCALE GENOMIC DNA]</scope>
    <source>
        <strain evidence="3 4">DSM 45934</strain>
    </source>
</reference>
<keyword evidence="2" id="KW-1133">Transmembrane helix</keyword>